<reference evidence="1" key="1">
    <citation type="submission" date="2021-02" db="EMBL/GenBank/DDBJ databases">
        <authorList>
            <consortium name="DOE Joint Genome Institute"/>
            <person name="Ahrendt S."/>
            <person name="Looney B.P."/>
            <person name="Miyauchi S."/>
            <person name="Morin E."/>
            <person name="Drula E."/>
            <person name="Courty P.E."/>
            <person name="Chicoki N."/>
            <person name="Fauchery L."/>
            <person name="Kohler A."/>
            <person name="Kuo A."/>
            <person name="Labutti K."/>
            <person name="Pangilinan J."/>
            <person name="Lipzen A."/>
            <person name="Riley R."/>
            <person name="Andreopoulos W."/>
            <person name="He G."/>
            <person name="Johnson J."/>
            <person name="Barry K.W."/>
            <person name="Grigoriev I.V."/>
            <person name="Nagy L."/>
            <person name="Hibbett D."/>
            <person name="Henrissat B."/>
            <person name="Matheny P.B."/>
            <person name="Labbe J."/>
            <person name="Martin F."/>
        </authorList>
    </citation>
    <scope>NUCLEOTIDE SEQUENCE</scope>
    <source>
        <strain evidence="1">FP105234-sp</strain>
    </source>
</reference>
<evidence type="ECO:0000313" key="1">
    <source>
        <dbReference type="EMBL" id="KAI0052300.1"/>
    </source>
</evidence>
<sequence length="234" mass="26140">MHGTYVAQKRWRGCRPTAKLECIEYISIRAGNIRRFRSLHDRAGMDVRGRTIRPGRREGGDKPRRRGIGHRSRGREAQLLVLCPEAPRRRASEKRACRDRALKTPRTSGKSRPVYGGTNHVAVMAASLGSTDAGTRNWGKRPFAQRAHARIAQKGQQTSSRGRTHATRRTKRAPAVGDITDTLHTLRAGKGARMIPCTTGWRRDRGTDIRWGRADAPVGAGARSRCPERARRKA</sequence>
<gene>
    <name evidence="1" type="ORF">FA95DRAFT_1380422</name>
</gene>
<reference evidence="1" key="2">
    <citation type="journal article" date="2022" name="New Phytol.">
        <title>Evolutionary transition to the ectomycorrhizal habit in the genomes of a hyperdiverse lineage of mushroom-forming fungi.</title>
        <authorList>
            <person name="Looney B."/>
            <person name="Miyauchi S."/>
            <person name="Morin E."/>
            <person name="Drula E."/>
            <person name="Courty P.E."/>
            <person name="Kohler A."/>
            <person name="Kuo A."/>
            <person name="LaButti K."/>
            <person name="Pangilinan J."/>
            <person name="Lipzen A."/>
            <person name="Riley R."/>
            <person name="Andreopoulos W."/>
            <person name="He G."/>
            <person name="Johnson J."/>
            <person name="Nolan M."/>
            <person name="Tritt A."/>
            <person name="Barry K.W."/>
            <person name="Grigoriev I.V."/>
            <person name="Nagy L.G."/>
            <person name="Hibbett D."/>
            <person name="Henrissat B."/>
            <person name="Matheny P.B."/>
            <person name="Labbe J."/>
            <person name="Martin F.M."/>
        </authorList>
    </citation>
    <scope>NUCLEOTIDE SEQUENCE</scope>
    <source>
        <strain evidence="1">FP105234-sp</strain>
    </source>
</reference>
<keyword evidence="2" id="KW-1185">Reference proteome</keyword>
<dbReference type="EMBL" id="MU275846">
    <property type="protein sequence ID" value="KAI0052300.1"/>
    <property type="molecule type" value="Genomic_DNA"/>
</dbReference>
<dbReference type="Proteomes" id="UP000814033">
    <property type="component" value="Unassembled WGS sequence"/>
</dbReference>
<proteinExistence type="predicted"/>
<comment type="caution">
    <text evidence="1">The sequence shown here is derived from an EMBL/GenBank/DDBJ whole genome shotgun (WGS) entry which is preliminary data.</text>
</comment>
<evidence type="ECO:0000313" key="2">
    <source>
        <dbReference type="Proteomes" id="UP000814033"/>
    </source>
</evidence>
<accession>A0ACB8S8U7</accession>
<name>A0ACB8S8U7_9AGAM</name>
<organism evidence="1 2">
    <name type="scientific">Auriscalpium vulgare</name>
    <dbReference type="NCBI Taxonomy" id="40419"/>
    <lineage>
        <taxon>Eukaryota</taxon>
        <taxon>Fungi</taxon>
        <taxon>Dikarya</taxon>
        <taxon>Basidiomycota</taxon>
        <taxon>Agaricomycotina</taxon>
        <taxon>Agaricomycetes</taxon>
        <taxon>Russulales</taxon>
        <taxon>Auriscalpiaceae</taxon>
        <taxon>Auriscalpium</taxon>
    </lineage>
</organism>
<protein>
    <submittedName>
        <fullName evidence="1">Uncharacterized protein</fullName>
    </submittedName>
</protein>